<evidence type="ECO:0000256" key="4">
    <source>
        <dbReference type="ARBA" id="ARBA00022692"/>
    </source>
</evidence>
<evidence type="ECO:0000256" key="1">
    <source>
        <dbReference type="ARBA" id="ARBA00004651"/>
    </source>
</evidence>
<dbReference type="Gene3D" id="6.10.140.1330">
    <property type="match status" value="1"/>
</dbReference>
<dbReference type="AlphaFoldDB" id="A0A6J4LMG7"/>
<evidence type="ECO:0000256" key="10">
    <source>
        <dbReference type="RuleBase" id="RU366002"/>
    </source>
</evidence>
<dbReference type="EMBL" id="CADCUC010000342">
    <property type="protein sequence ID" value="CAA9336284.1"/>
    <property type="molecule type" value="Genomic_DNA"/>
</dbReference>
<comment type="function">
    <text evidence="10">Na(+)/H(+) antiporter that extrudes sodium in exchange for external protons.</text>
</comment>
<protein>
    <submittedName>
        <fullName evidence="12">Na+/H+ antiporter</fullName>
    </submittedName>
</protein>
<feature type="transmembrane region" description="Helical" evidence="10">
    <location>
        <begin position="379"/>
        <end position="399"/>
    </location>
</feature>
<dbReference type="NCBIfam" id="TIGR00831">
    <property type="entry name" value="a_cpa1"/>
    <property type="match status" value="1"/>
</dbReference>
<dbReference type="Pfam" id="PF00999">
    <property type="entry name" value="Na_H_Exchanger"/>
    <property type="match status" value="1"/>
</dbReference>
<keyword evidence="5 10" id="KW-1133">Transmembrane helix</keyword>
<dbReference type="GO" id="GO:0015386">
    <property type="term" value="F:potassium:proton antiporter activity"/>
    <property type="evidence" value="ECO:0007669"/>
    <property type="project" value="TreeGrafter"/>
</dbReference>
<dbReference type="GO" id="GO:0051453">
    <property type="term" value="P:regulation of intracellular pH"/>
    <property type="evidence" value="ECO:0007669"/>
    <property type="project" value="TreeGrafter"/>
</dbReference>
<dbReference type="GO" id="GO:0015385">
    <property type="term" value="F:sodium:proton antiporter activity"/>
    <property type="evidence" value="ECO:0007669"/>
    <property type="project" value="InterPro"/>
</dbReference>
<dbReference type="InterPro" id="IPR004705">
    <property type="entry name" value="Cation/H_exchanger_CPA1_bac"/>
</dbReference>
<keyword evidence="10" id="KW-0050">Antiport</keyword>
<feature type="transmembrane region" description="Helical" evidence="10">
    <location>
        <begin position="236"/>
        <end position="254"/>
    </location>
</feature>
<sequence length="527" mass="55846">MNPLQTFELIIAMFVAVLVLQYAAPRLQLPPAVALLVGGGALAFVPGLPVVRLDPELVLVIFLPPLLMDGAWVTALAPFRRHLAGITSLAIGAVLFTAAIVAVVAKLMVPDLPWAACVVLGAIVSPPDAVSARAILQRVKLPRRLSTLLEGESLLNDATGLVLFRFAVAAVLTGTFSVGGAVGTFGVLVGGGILVGGVVGAVWVMLLRRLGDEHLMIAASVLVCWVSYLLGEALHVSGVIATVTAGLVCGWYQHVIFTASVRIRSIAFWQVLIFLLEAAVFILIGLSLRGVIDRVGGFGIVVDRFALPVGAVVVAMTLARFAWIFGSDALLGVLRRAGWRGAEPLGTPAAIVMSWAGMRGVVTLAVALSVPERMPGRDLMLVTAFGVILATVMIQGTTLGRVIRWAGLREDEQAKPPLDLFAAEAAMLRAQVAAVERKAFAPDGSLLHPRLLDTYRRRAAISAEFPGTAEERDGSISAHFDIVLAAVTAGRAELVRLHRTRQIDDETLHDLERDLDLEELGAMAAKG</sequence>
<evidence type="ECO:0000256" key="5">
    <source>
        <dbReference type="ARBA" id="ARBA00022989"/>
    </source>
</evidence>
<feature type="transmembrane region" description="Helical" evidence="10">
    <location>
        <begin position="305"/>
        <end position="325"/>
    </location>
</feature>
<reference evidence="12" key="1">
    <citation type="submission" date="2020-02" db="EMBL/GenBank/DDBJ databases">
        <authorList>
            <person name="Meier V. D."/>
        </authorList>
    </citation>
    <scope>NUCLEOTIDE SEQUENCE</scope>
    <source>
        <strain evidence="12">AVDCRST_MAG90</strain>
    </source>
</reference>
<feature type="transmembrane region" description="Helical" evidence="10">
    <location>
        <begin position="345"/>
        <end position="367"/>
    </location>
</feature>
<organism evidence="12">
    <name type="scientific">uncultured Microvirga sp</name>
    <dbReference type="NCBI Taxonomy" id="412392"/>
    <lineage>
        <taxon>Bacteria</taxon>
        <taxon>Pseudomonadati</taxon>
        <taxon>Pseudomonadota</taxon>
        <taxon>Alphaproteobacteria</taxon>
        <taxon>Hyphomicrobiales</taxon>
        <taxon>Methylobacteriaceae</taxon>
        <taxon>Microvirga</taxon>
        <taxon>environmental samples</taxon>
    </lineage>
</organism>
<evidence type="ECO:0000256" key="9">
    <source>
        <dbReference type="ARBA" id="ARBA00023201"/>
    </source>
</evidence>
<keyword evidence="2 10" id="KW-0813">Transport</keyword>
<keyword evidence="4 10" id="KW-0812">Transmembrane</keyword>
<dbReference type="GO" id="GO:0005886">
    <property type="term" value="C:plasma membrane"/>
    <property type="evidence" value="ECO:0007669"/>
    <property type="project" value="UniProtKB-SubCell"/>
</dbReference>
<feature type="transmembrane region" description="Helical" evidence="10">
    <location>
        <begin position="185"/>
        <end position="207"/>
    </location>
</feature>
<evidence type="ECO:0000259" key="11">
    <source>
        <dbReference type="Pfam" id="PF00999"/>
    </source>
</evidence>
<feature type="transmembrane region" description="Helical" evidence="10">
    <location>
        <begin position="86"/>
        <end position="107"/>
    </location>
</feature>
<comment type="similarity">
    <text evidence="10">Belongs to the monovalent cation:proton antiporter 1 (CPA1) transporter (TC 2.A.36) family.</text>
</comment>
<name>A0A6J4LMG7_9HYPH</name>
<evidence type="ECO:0000313" key="12">
    <source>
        <dbReference type="EMBL" id="CAA9336284.1"/>
    </source>
</evidence>
<accession>A0A6J4LMG7</accession>
<feature type="transmembrane region" description="Helical" evidence="10">
    <location>
        <begin position="6"/>
        <end position="24"/>
    </location>
</feature>
<feature type="transmembrane region" description="Helical" evidence="10">
    <location>
        <begin position="57"/>
        <end position="79"/>
    </location>
</feature>
<feature type="domain" description="Cation/H+ exchanger transmembrane" evidence="11">
    <location>
        <begin position="16"/>
        <end position="405"/>
    </location>
</feature>
<keyword evidence="10" id="KW-0997">Cell inner membrane</keyword>
<keyword evidence="7 10" id="KW-0406">Ion transport</keyword>
<dbReference type="PANTHER" id="PTHR10110:SF86">
    <property type="entry name" value="SODIUM_HYDROGEN EXCHANGER 7"/>
    <property type="match status" value="1"/>
</dbReference>
<keyword evidence="3" id="KW-1003">Cell membrane</keyword>
<dbReference type="GO" id="GO:0098719">
    <property type="term" value="P:sodium ion import across plasma membrane"/>
    <property type="evidence" value="ECO:0007669"/>
    <property type="project" value="TreeGrafter"/>
</dbReference>
<evidence type="ECO:0000256" key="3">
    <source>
        <dbReference type="ARBA" id="ARBA00022475"/>
    </source>
</evidence>
<keyword evidence="9 10" id="KW-0739">Sodium transport</keyword>
<comment type="subcellular location">
    <subcellularLocation>
        <location evidence="10">Cell inner membrane</location>
        <topology evidence="10">Multi-pass membrane protein</topology>
    </subcellularLocation>
    <subcellularLocation>
        <location evidence="1">Cell membrane</location>
        <topology evidence="1">Multi-pass membrane protein</topology>
    </subcellularLocation>
</comment>
<feature type="transmembrane region" description="Helical" evidence="10">
    <location>
        <begin position="266"/>
        <end position="285"/>
    </location>
</feature>
<proteinExistence type="inferred from homology"/>
<keyword evidence="8 10" id="KW-0472">Membrane</keyword>
<dbReference type="InterPro" id="IPR006153">
    <property type="entry name" value="Cation/H_exchanger_TM"/>
</dbReference>
<evidence type="ECO:0000256" key="8">
    <source>
        <dbReference type="ARBA" id="ARBA00023136"/>
    </source>
</evidence>
<evidence type="ECO:0000256" key="6">
    <source>
        <dbReference type="ARBA" id="ARBA00023053"/>
    </source>
</evidence>
<dbReference type="PANTHER" id="PTHR10110">
    <property type="entry name" value="SODIUM/HYDROGEN EXCHANGER"/>
    <property type="match status" value="1"/>
</dbReference>
<evidence type="ECO:0000256" key="2">
    <source>
        <dbReference type="ARBA" id="ARBA00022448"/>
    </source>
</evidence>
<gene>
    <name evidence="12" type="ORF">AVDCRST_MAG90-1746</name>
</gene>
<keyword evidence="6 10" id="KW-0915">Sodium</keyword>
<dbReference type="InterPro" id="IPR018422">
    <property type="entry name" value="Cation/H_exchanger_CPA1"/>
</dbReference>
<feature type="transmembrane region" description="Helical" evidence="10">
    <location>
        <begin position="31"/>
        <end position="51"/>
    </location>
</feature>
<evidence type="ECO:0000256" key="7">
    <source>
        <dbReference type="ARBA" id="ARBA00023065"/>
    </source>
</evidence>
<feature type="transmembrane region" description="Helical" evidence="10">
    <location>
        <begin position="157"/>
        <end position="179"/>
    </location>
</feature>